<protein>
    <submittedName>
        <fullName evidence="1">Uncharacterized protein</fullName>
    </submittedName>
</protein>
<accession>A0A6S6TP09</accession>
<evidence type="ECO:0000313" key="1">
    <source>
        <dbReference type="EMBL" id="CAA6822622.1"/>
    </source>
</evidence>
<dbReference type="AlphaFoldDB" id="A0A6S6TP09"/>
<proteinExistence type="predicted"/>
<reference evidence="1" key="1">
    <citation type="submission" date="2020-01" db="EMBL/GenBank/DDBJ databases">
        <authorList>
            <person name="Meier V. D."/>
            <person name="Meier V D."/>
        </authorList>
    </citation>
    <scope>NUCLEOTIDE SEQUENCE</scope>
    <source>
        <strain evidence="1">HLG_WM_MAG_08</strain>
    </source>
</reference>
<dbReference type="EMBL" id="CACVAV010000348">
    <property type="protein sequence ID" value="CAA6822622.1"/>
    <property type="molecule type" value="Genomic_DNA"/>
</dbReference>
<dbReference type="PROSITE" id="PS51257">
    <property type="entry name" value="PROKAR_LIPOPROTEIN"/>
    <property type="match status" value="1"/>
</dbReference>
<sequence length="24" mass="2596">MEVSKKIIAIAVFGLFLTACSPQE</sequence>
<name>A0A6S6TP09_9GAMM</name>
<gene>
    <name evidence="1" type="ORF">HELGO_WM55992</name>
</gene>
<organism evidence="1">
    <name type="scientific">uncultured Thiotrichaceae bacterium</name>
    <dbReference type="NCBI Taxonomy" id="298394"/>
    <lineage>
        <taxon>Bacteria</taxon>
        <taxon>Pseudomonadati</taxon>
        <taxon>Pseudomonadota</taxon>
        <taxon>Gammaproteobacteria</taxon>
        <taxon>Thiotrichales</taxon>
        <taxon>Thiotrichaceae</taxon>
        <taxon>environmental samples</taxon>
    </lineage>
</organism>
<feature type="non-terminal residue" evidence="1">
    <location>
        <position position="24"/>
    </location>
</feature>